<protein>
    <submittedName>
        <fullName evidence="7">Uncharacterized protein</fullName>
    </submittedName>
</protein>
<dbReference type="GO" id="GO:0006386">
    <property type="term" value="P:termination of RNA polymerase III transcription"/>
    <property type="evidence" value="ECO:0007669"/>
    <property type="project" value="EnsemblFungi"/>
</dbReference>
<dbReference type="PANTHER" id="PTHR12056">
    <property type="entry name" value="DNA-DIRECTED RNA POLYMERASES I, II, AND III"/>
    <property type="match status" value="1"/>
</dbReference>
<dbReference type="GO" id="GO:0042797">
    <property type="term" value="P:tRNA transcription by RNA polymerase III"/>
    <property type="evidence" value="ECO:0007669"/>
    <property type="project" value="EnsemblFungi"/>
</dbReference>
<dbReference type="SUPFAM" id="SSF63393">
    <property type="entry name" value="RNA polymerase subunits"/>
    <property type="match status" value="1"/>
</dbReference>
<dbReference type="GO" id="GO:0005777">
    <property type="term" value="C:peroxisome"/>
    <property type="evidence" value="ECO:0007669"/>
    <property type="project" value="EnsemblFungi"/>
</dbReference>
<dbReference type="AlphaFoldDB" id="A0A4P7NMG8"/>
<keyword evidence="3" id="KW-0862">Zinc</keyword>
<dbReference type="GO" id="GO:0006368">
    <property type="term" value="P:transcription elongation by RNA polymerase II"/>
    <property type="evidence" value="ECO:0007669"/>
    <property type="project" value="EnsemblFungi"/>
</dbReference>
<name>A0A4P7NMG8_PYROR</name>
<sequence length="76" mass="8400">MSREEYQMPTGGASQTQGGASGGAVSAPPSQPILYSCGDCGFKFEMNRRDPIRCTECGCRVLYKNRTNRMIEFEAR</sequence>
<evidence type="ECO:0000256" key="1">
    <source>
        <dbReference type="ARBA" id="ARBA00004123"/>
    </source>
</evidence>
<gene>
    <name evidence="7" type="ORF">PoMZ_12177</name>
</gene>
<organism evidence="7 8">
    <name type="scientific">Pyricularia oryzae</name>
    <name type="common">Rice blast fungus</name>
    <name type="synonym">Magnaporthe oryzae</name>
    <dbReference type="NCBI Taxonomy" id="318829"/>
    <lineage>
        <taxon>Eukaryota</taxon>
        <taxon>Fungi</taxon>
        <taxon>Dikarya</taxon>
        <taxon>Ascomycota</taxon>
        <taxon>Pezizomycotina</taxon>
        <taxon>Sordariomycetes</taxon>
        <taxon>Sordariomycetidae</taxon>
        <taxon>Magnaporthales</taxon>
        <taxon>Pyriculariaceae</taxon>
        <taxon>Pyricularia</taxon>
    </lineage>
</organism>
<dbReference type="Proteomes" id="UP000294847">
    <property type="component" value="Chromosome 5"/>
</dbReference>
<dbReference type="GO" id="GO:0005665">
    <property type="term" value="C:RNA polymerase II, core complex"/>
    <property type="evidence" value="ECO:0007669"/>
    <property type="project" value="EnsemblFungi"/>
</dbReference>
<dbReference type="VEuPathDB" id="FungiDB:M_BR32_EuGene_00017181"/>
<feature type="region of interest" description="Disordered" evidence="6">
    <location>
        <begin position="1"/>
        <end position="27"/>
    </location>
</feature>
<dbReference type="Pfam" id="PF03604">
    <property type="entry name" value="Zn_ribbon_RPAB4"/>
    <property type="match status" value="1"/>
</dbReference>
<evidence type="ECO:0000256" key="4">
    <source>
        <dbReference type="ARBA" id="ARBA00023242"/>
    </source>
</evidence>
<comment type="subcellular location">
    <subcellularLocation>
        <location evidence="1">Nucleus</location>
    </subcellularLocation>
</comment>
<evidence type="ECO:0000256" key="3">
    <source>
        <dbReference type="ARBA" id="ARBA00022833"/>
    </source>
</evidence>
<dbReference type="Gene3D" id="2.20.28.30">
    <property type="entry name" value="RNA polymerase ii, chain L"/>
    <property type="match status" value="1"/>
</dbReference>
<accession>A0A4P7NMG8</accession>
<dbReference type="FunFam" id="2.20.28.30:FF:000002">
    <property type="entry name" value="DNA-directed RNA polymerases II, IV and V subunit 12"/>
    <property type="match status" value="1"/>
</dbReference>
<dbReference type="SMART" id="SM00659">
    <property type="entry name" value="RPOLCX"/>
    <property type="match status" value="1"/>
</dbReference>
<keyword evidence="2" id="KW-0479">Metal-binding</keyword>
<evidence type="ECO:0000256" key="5">
    <source>
        <dbReference type="ARBA" id="ARBA00025770"/>
    </source>
</evidence>
<dbReference type="GO" id="GO:0008270">
    <property type="term" value="F:zinc ion binding"/>
    <property type="evidence" value="ECO:0007669"/>
    <property type="project" value="EnsemblFungi"/>
</dbReference>
<dbReference type="OMA" id="YIRETEW"/>
<evidence type="ECO:0000256" key="2">
    <source>
        <dbReference type="ARBA" id="ARBA00022723"/>
    </source>
</evidence>
<dbReference type="GO" id="GO:0006362">
    <property type="term" value="P:transcription elongation by RNA polymerase I"/>
    <property type="evidence" value="ECO:0007669"/>
    <property type="project" value="EnsemblFungi"/>
</dbReference>
<reference evidence="7 8" key="1">
    <citation type="journal article" date="2019" name="Mol. Biol. Evol.">
        <title>Blast fungal genomes show frequent chromosomal changes, gene gains and losses, and effector gene turnover.</title>
        <authorList>
            <person name="Gomez Luciano L.B."/>
            <person name="Jason Tsai I."/>
            <person name="Chuma I."/>
            <person name="Tosa Y."/>
            <person name="Chen Y.H."/>
            <person name="Li J.Y."/>
            <person name="Li M.Y."/>
            <person name="Jade Lu M.Y."/>
            <person name="Nakayashiki H."/>
            <person name="Li W.H."/>
        </authorList>
    </citation>
    <scope>NUCLEOTIDE SEQUENCE [LARGE SCALE GENOMIC DNA]</scope>
    <source>
        <strain evidence="7">MZ5-1-6</strain>
    </source>
</reference>
<dbReference type="SMR" id="A0A4P7NMG8"/>
<dbReference type="InterPro" id="IPR039747">
    <property type="entry name" value="RPABC4"/>
</dbReference>
<dbReference type="GO" id="GO:0006367">
    <property type="term" value="P:transcription initiation at RNA polymerase II promoter"/>
    <property type="evidence" value="ECO:0007669"/>
    <property type="project" value="EnsemblFungi"/>
</dbReference>
<keyword evidence="4" id="KW-0539">Nucleus</keyword>
<dbReference type="GO" id="GO:0005736">
    <property type="term" value="C:RNA polymerase I complex"/>
    <property type="evidence" value="ECO:0007669"/>
    <property type="project" value="EnsemblFungi"/>
</dbReference>
<dbReference type="GO" id="GO:0005666">
    <property type="term" value="C:RNA polymerase III complex"/>
    <property type="evidence" value="ECO:0007669"/>
    <property type="project" value="EnsemblFungi"/>
</dbReference>
<dbReference type="GO" id="GO:0006361">
    <property type="term" value="P:transcription initiation at RNA polymerase I promoter"/>
    <property type="evidence" value="ECO:0007669"/>
    <property type="project" value="EnsemblFungi"/>
</dbReference>
<evidence type="ECO:0000256" key="6">
    <source>
        <dbReference type="SAM" id="MobiDB-lite"/>
    </source>
</evidence>
<proteinExistence type="inferred from homology"/>
<dbReference type="GO" id="GO:0003968">
    <property type="term" value="F:RNA-directed RNA polymerase activity"/>
    <property type="evidence" value="ECO:0007669"/>
    <property type="project" value="EnsemblFungi"/>
</dbReference>
<dbReference type="GO" id="GO:0006384">
    <property type="term" value="P:transcription initiation at RNA polymerase III promoter"/>
    <property type="evidence" value="ECO:0007669"/>
    <property type="project" value="EnsemblFungi"/>
</dbReference>
<comment type="similarity">
    <text evidence="5">Belongs to the archaeal Rpo12/eukaryotic RPC10 RNA polymerase subunit family.</text>
</comment>
<dbReference type="InterPro" id="IPR006591">
    <property type="entry name" value="RNAP_P/RPABC4"/>
</dbReference>
<dbReference type="GO" id="GO:0003899">
    <property type="term" value="F:DNA-directed RNA polymerase activity"/>
    <property type="evidence" value="ECO:0007669"/>
    <property type="project" value="EnsemblFungi"/>
</dbReference>
<dbReference type="GO" id="GO:0003677">
    <property type="term" value="F:DNA binding"/>
    <property type="evidence" value="ECO:0007669"/>
    <property type="project" value="InterPro"/>
</dbReference>
<feature type="compositionally biased region" description="Low complexity" evidence="6">
    <location>
        <begin position="9"/>
        <end position="27"/>
    </location>
</feature>
<dbReference type="InterPro" id="IPR029040">
    <property type="entry name" value="RPABC4/Spt4"/>
</dbReference>
<dbReference type="GO" id="GO:0006363">
    <property type="term" value="P:termination of RNA polymerase I transcription"/>
    <property type="evidence" value="ECO:0007669"/>
    <property type="project" value="EnsemblFungi"/>
</dbReference>
<evidence type="ECO:0000313" key="8">
    <source>
        <dbReference type="Proteomes" id="UP000294847"/>
    </source>
</evidence>
<dbReference type="PANTHER" id="PTHR12056:SF2">
    <property type="entry name" value="GEO11084P1"/>
    <property type="match status" value="1"/>
</dbReference>
<evidence type="ECO:0000313" key="7">
    <source>
        <dbReference type="EMBL" id="QBZ63280.1"/>
    </source>
</evidence>
<dbReference type="EMBL" id="CP034208">
    <property type="protein sequence ID" value="QBZ63280.1"/>
    <property type="molecule type" value="Genomic_DNA"/>
</dbReference>